<comment type="caution">
    <text evidence="3">The sequence shown here is derived from an EMBL/GenBank/DDBJ whole genome shotgun (WGS) entry which is preliminary data.</text>
</comment>
<evidence type="ECO:0000256" key="1">
    <source>
        <dbReference type="ARBA" id="ARBA00022490"/>
    </source>
</evidence>
<dbReference type="InterPro" id="IPR038136">
    <property type="entry name" value="CofD-like_dom_sf"/>
</dbReference>
<dbReference type="RefSeq" id="WP_343991271.1">
    <property type="nucleotide sequence ID" value="NZ_BAAALG010000002.1"/>
</dbReference>
<comment type="similarity">
    <text evidence="2">Belongs to the gluconeogenesis factor family.</text>
</comment>
<dbReference type="Pfam" id="PF01933">
    <property type="entry name" value="CofD"/>
    <property type="match status" value="1"/>
</dbReference>
<dbReference type="PANTHER" id="PTHR30135:SF3">
    <property type="entry name" value="GLUCONEOGENESIS FACTOR-RELATED"/>
    <property type="match status" value="1"/>
</dbReference>
<dbReference type="HAMAP" id="MF_00973">
    <property type="entry name" value="Gluconeogen_factor"/>
    <property type="match status" value="1"/>
</dbReference>
<dbReference type="SUPFAM" id="SSF142338">
    <property type="entry name" value="CofD-like"/>
    <property type="match status" value="1"/>
</dbReference>
<gene>
    <name evidence="3" type="primary">yvcK</name>
    <name evidence="3" type="ORF">GCM10009668_06340</name>
</gene>
<evidence type="ECO:0000256" key="2">
    <source>
        <dbReference type="HAMAP-Rule" id="MF_00973"/>
    </source>
</evidence>
<sequence length="329" mass="34397">MIGQRTPDTRTLRPEAVVALGGGHGLHVTLSALRRVVADLTAIVTVADNGGSSGRLRDEFGVLPPGDLRMALAALCGDDEWGQTWAKVLQHRFSGTGELGGHVVGNVLITALWELLGEHAAGLDWVGRLLDAEGRVLPMSDQPLDIEAEVRGADPADPQALSTVRGQKQIALSPGSVTSIRLTPPDACASAEALAAIEAADWVFLGPGSWYTSVIPHLLLPDLRRALVTAPARKVVVLNLLGEDGETTGYTNVDLLAALFERAPDLGLHAVLADRSAVHRRGDDADELTRAVASAGGSLVLADIAHADGTARHDPVKLADACAQIIGDV</sequence>
<keyword evidence="1 2" id="KW-0963">Cytoplasm</keyword>
<comment type="subcellular location">
    <subcellularLocation>
        <location evidence="2">Cytoplasm</location>
    </subcellularLocation>
</comment>
<dbReference type="CDD" id="cd07187">
    <property type="entry name" value="YvcK_like"/>
    <property type="match status" value="1"/>
</dbReference>
<reference evidence="3 4" key="1">
    <citation type="journal article" date="2019" name="Int. J. Syst. Evol. Microbiol.">
        <title>The Global Catalogue of Microorganisms (GCM) 10K type strain sequencing project: providing services to taxonomists for standard genome sequencing and annotation.</title>
        <authorList>
            <consortium name="The Broad Institute Genomics Platform"/>
            <consortium name="The Broad Institute Genome Sequencing Center for Infectious Disease"/>
            <person name="Wu L."/>
            <person name="Ma J."/>
        </authorList>
    </citation>
    <scope>NUCLEOTIDE SEQUENCE [LARGE SCALE GENOMIC DNA]</scope>
    <source>
        <strain evidence="3 4">JCM 13008</strain>
    </source>
</reference>
<organism evidence="3 4">
    <name type="scientific">Nocardioides dubius</name>
    <dbReference type="NCBI Taxonomy" id="317019"/>
    <lineage>
        <taxon>Bacteria</taxon>
        <taxon>Bacillati</taxon>
        <taxon>Actinomycetota</taxon>
        <taxon>Actinomycetes</taxon>
        <taxon>Propionibacteriales</taxon>
        <taxon>Nocardioidaceae</taxon>
        <taxon>Nocardioides</taxon>
    </lineage>
</organism>
<keyword evidence="4" id="KW-1185">Reference proteome</keyword>
<protein>
    <recommendedName>
        <fullName evidence="2">Putative gluconeogenesis factor</fullName>
    </recommendedName>
</protein>
<name>A0ABN1TLZ3_9ACTN</name>
<dbReference type="Proteomes" id="UP001501581">
    <property type="component" value="Unassembled WGS sequence"/>
</dbReference>
<dbReference type="InterPro" id="IPR010119">
    <property type="entry name" value="Gluconeogen_factor"/>
</dbReference>
<dbReference type="NCBIfam" id="TIGR01826">
    <property type="entry name" value="CofD_related"/>
    <property type="match status" value="1"/>
</dbReference>
<dbReference type="PANTHER" id="PTHR30135">
    <property type="entry name" value="UNCHARACTERIZED PROTEIN YVCK-RELATED"/>
    <property type="match status" value="1"/>
</dbReference>
<evidence type="ECO:0000313" key="4">
    <source>
        <dbReference type="Proteomes" id="UP001501581"/>
    </source>
</evidence>
<evidence type="ECO:0000313" key="3">
    <source>
        <dbReference type="EMBL" id="GAA1093600.1"/>
    </source>
</evidence>
<dbReference type="InterPro" id="IPR002882">
    <property type="entry name" value="CofD"/>
</dbReference>
<comment type="function">
    <text evidence="2">Required for morphogenesis under gluconeogenic growth conditions.</text>
</comment>
<proteinExistence type="inferred from homology"/>
<dbReference type="EMBL" id="BAAALG010000002">
    <property type="protein sequence ID" value="GAA1093600.1"/>
    <property type="molecule type" value="Genomic_DNA"/>
</dbReference>
<accession>A0ABN1TLZ3</accession>
<dbReference type="Gene3D" id="3.40.50.10680">
    <property type="entry name" value="CofD-like domains"/>
    <property type="match status" value="1"/>
</dbReference>